<dbReference type="EMBL" id="AXZF01000029">
    <property type="protein sequence ID" value="ERT69282.1"/>
    <property type="molecule type" value="Genomic_DNA"/>
</dbReference>
<dbReference type="STRING" id="1319815.HMPREF0202_00791"/>
<name>U7VC47_9FUSO</name>
<proteinExistence type="predicted"/>
<protein>
    <recommendedName>
        <fullName evidence="3">Outer membrane insertion signal domain protein</fullName>
    </recommendedName>
</protein>
<evidence type="ECO:0000313" key="1">
    <source>
        <dbReference type="EMBL" id="ERT69282.1"/>
    </source>
</evidence>
<sequence length="305" mass="36034">MNIKNIICTFLLLHLSSFGVGREILNFYLEEPENNLYQSYGELENKDGKKYYKWKIGTGTSKLNDNWTFDYDIEKKYDKNSNTDGWENTFSLYRKLEEKEVFGKNWFSDIGPYIKYNVSDISSDFGENFKENKYSLRYRVRTNSDIGLGGAYWGFDFFLSSIDTNSRDGYSLEGNLTGSINLGYGFQNFFTIYNEYLDYGNNRGTYLFRIENNFRWTYDLNENFAFSLDSEIDSYNYYKNTDQDKSFKFNVGPYLLYSQDITEKLRIFAKIGITGYNFEEVKTKFSNVSESGLYMKIRCGFEYVF</sequence>
<dbReference type="HOGENOM" id="CLU_908387_0_0_0"/>
<evidence type="ECO:0008006" key="3">
    <source>
        <dbReference type="Google" id="ProtNLM"/>
    </source>
</evidence>
<organism evidence="1 2">
    <name type="scientific">Cetobacterium somerae ATCC BAA-474</name>
    <dbReference type="NCBI Taxonomy" id="1319815"/>
    <lineage>
        <taxon>Bacteria</taxon>
        <taxon>Fusobacteriati</taxon>
        <taxon>Fusobacteriota</taxon>
        <taxon>Fusobacteriia</taxon>
        <taxon>Fusobacteriales</taxon>
        <taxon>Fusobacteriaceae</taxon>
        <taxon>Cetobacterium</taxon>
    </lineage>
</organism>
<dbReference type="Proteomes" id="UP000017081">
    <property type="component" value="Unassembled WGS sequence"/>
</dbReference>
<keyword evidence="2" id="KW-1185">Reference proteome</keyword>
<evidence type="ECO:0000313" key="2">
    <source>
        <dbReference type="Proteomes" id="UP000017081"/>
    </source>
</evidence>
<gene>
    <name evidence="1" type="ORF">HMPREF0202_00791</name>
</gene>
<comment type="caution">
    <text evidence="1">The sequence shown here is derived from an EMBL/GenBank/DDBJ whole genome shotgun (WGS) entry which is preliminary data.</text>
</comment>
<reference evidence="1 2" key="1">
    <citation type="submission" date="2013-08" db="EMBL/GenBank/DDBJ databases">
        <authorList>
            <person name="Weinstock G."/>
            <person name="Sodergren E."/>
            <person name="Wylie T."/>
            <person name="Fulton L."/>
            <person name="Fulton R."/>
            <person name="Fronick C."/>
            <person name="O'Laughlin M."/>
            <person name="Godfrey J."/>
            <person name="Miner T."/>
            <person name="Herter B."/>
            <person name="Appelbaum E."/>
            <person name="Cordes M."/>
            <person name="Lek S."/>
            <person name="Wollam A."/>
            <person name="Pepin K.H."/>
            <person name="Palsikar V.B."/>
            <person name="Mitreva M."/>
            <person name="Wilson R.K."/>
        </authorList>
    </citation>
    <scope>NUCLEOTIDE SEQUENCE [LARGE SCALE GENOMIC DNA]</scope>
    <source>
        <strain evidence="1 2">ATCC BAA-474</strain>
    </source>
</reference>
<accession>U7VC47</accession>
<dbReference type="AlphaFoldDB" id="U7VC47"/>
<dbReference type="RefSeq" id="WP_023050336.1">
    <property type="nucleotide sequence ID" value="NZ_CP173062.2"/>
</dbReference>
<dbReference type="eggNOG" id="ENOG5032SII">
    <property type="taxonomic scope" value="Bacteria"/>
</dbReference>